<gene>
    <name evidence="2" type="ORF">V144x_09640</name>
</gene>
<accession>A0A517VRG2</accession>
<dbReference type="AlphaFoldDB" id="A0A517VRG2"/>
<evidence type="ECO:0000313" key="3">
    <source>
        <dbReference type="Proteomes" id="UP000318704"/>
    </source>
</evidence>
<dbReference type="Gene3D" id="3.40.50.850">
    <property type="entry name" value="Isochorismatase-like"/>
    <property type="match status" value="1"/>
</dbReference>
<name>A0A517VRG2_9PLAN</name>
<proteinExistence type="predicted"/>
<organism evidence="2 3">
    <name type="scientific">Gimesia aquarii</name>
    <dbReference type="NCBI Taxonomy" id="2527964"/>
    <lineage>
        <taxon>Bacteria</taxon>
        <taxon>Pseudomonadati</taxon>
        <taxon>Planctomycetota</taxon>
        <taxon>Planctomycetia</taxon>
        <taxon>Planctomycetales</taxon>
        <taxon>Planctomycetaceae</taxon>
        <taxon>Gimesia</taxon>
    </lineage>
</organism>
<dbReference type="InterPro" id="IPR050993">
    <property type="entry name" value="Isochorismatase_domain"/>
</dbReference>
<dbReference type="PANTHER" id="PTHR14119:SF3">
    <property type="entry name" value="ISOCHORISMATASE DOMAIN-CONTAINING PROTEIN 2"/>
    <property type="match status" value="1"/>
</dbReference>
<dbReference type="PANTHER" id="PTHR14119">
    <property type="entry name" value="HYDROLASE"/>
    <property type="match status" value="1"/>
</dbReference>
<dbReference type="RefSeq" id="WP_144982100.1">
    <property type="nucleotide sequence ID" value="NZ_CP037920.1"/>
</dbReference>
<sequence>MTETSPSFPRSIDLLSHQECQLVVVDVQEKLVPVIPVAEELVFRIKQLAQAANLFQIPISSTEQYPKGLGPTVAELADLLPEPKEKVRFSGAECLGWGSITNTIDSRVKIVLTGVEAHICVQQTALDLLAAGYRVIIPIDAVASRNKLDWKVAIKRMENSGAQITTTESILFEWCEVAGTDEFKQISRLVTEKR</sequence>
<reference evidence="2 3" key="1">
    <citation type="submission" date="2019-03" db="EMBL/GenBank/DDBJ databases">
        <title>Deep-cultivation of Planctomycetes and their phenomic and genomic characterization uncovers novel biology.</title>
        <authorList>
            <person name="Wiegand S."/>
            <person name="Jogler M."/>
            <person name="Boedeker C."/>
            <person name="Pinto D."/>
            <person name="Vollmers J."/>
            <person name="Rivas-Marin E."/>
            <person name="Kohn T."/>
            <person name="Peeters S.H."/>
            <person name="Heuer A."/>
            <person name="Rast P."/>
            <person name="Oberbeckmann S."/>
            <person name="Bunk B."/>
            <person name="Jeske O."/>
            <person name="Meyerdierks A."/>
            <person name="Storesund J.E."/>
            <person name="Kallscheuer N."/>
            <person name="Luecker S."/>
            <person name="Lage O.M."/>
            <person name="Pohl T."/>
            <person name="Merkel B.J."/>
            <person name="Hornburger P."/>
            <person name="Mueller R.-W."/>
            <person name="Bruemmer F."/>
            <person name="Labrenz M."/>
            <person name="Spormann A.M."/>
            <person name="Op den Camp H."/>
            <person name="Overmann J."/>
            <person name="Amann R."/>
            <person name="Jetten M.S.M."/>
            <person name="Mascher T."/>
            <person name="Medema M.H."/>
            <person name="Devos D.P."/>
            <person name="Kaster A.-K."/>
            <person name="Ovreas L."/>
            <person name="Rohde M."/>
            <person name="Galperin M.Y."/>
            <person name="Jogler C."/>
        </authorList>
    </citation>
    <scope>NUCLEOTIDE SEQUENCE [LARGE SCALE GENOMIC DNA]</scope>
    <source>
        <strain evidence="2 3">V144</strain>
    </source>
</reference>
<evidence type="ECO:0000259" key="1">
    <source>
        <dbReference type="Pfam" id="PF00857"/>
    </source>
</evidence>
<evidence type="ECO:0000313" key="2">
    <source>
        <dbReference type="EMBL" id="QDT95520.1"/>
    </source>
</evidence>
<dbReference type="EMBL" id="CP037920">
    <property type="protein sequence ID" value="QDT95520.1"/>
    <property type="molecule type" value="Genomic_DNA"/>
</dbReference>
<dbReference type="InterPro" id="IPR000868">
    <property type="entry name" value="Isochorismatase-like_dom"/>
</dbReference>
<dbReference type="KEGG" id="gaw:V144x_09640"/>
<protein>
    <submittedName>
        <fullName evidence="2">Isochorismatase family protein</fullName>
    </submittedName>
</protein>
<dbReference type="SUPFAM" id="SSF52499">
    <property type="entry name" value="Isochorismatase-like hydrolases"/>
    <property type="match status" value="1"/>
</dbReference>
<feature type="domain" description="Isochorismatase-like" evidence="1">
    <location>
        <begin position="21"/>
        <end position="169"/>
    </location>
</feature>
<dbReference type="Proteomes" id="UP000318704">
    <property type="component" value="Chromosome"/>
</dbReference>
<dbReference type="Pfam" id="PF00857">
    <property type="entry name" value="Isochorismatase"/>
    <property type="match status" value="1"/>
</dbReference>
<dbReference type="InterPro" id="IPR036380">
    <property type="entry name" value="Isochorismatase-like_sf"/>
</dbReference>